<dbReference type="Gramene" id="TKW15476">
    <property type="protein sequence ID" value="TKW15476"/>
    <property type="gene ID" value="SEVIR_5G239200v2"/>
</dbReference>
<keyword evidence="2" id="KW-0479">Metal-binding</keyword>
<feature type="domain" description="A20-type" evidence="7">
    <location>
        <begin position="10"/>
        <end position="44"/>
    </location>
</feature>
<dbReference type="PANTHER" id="PTHR10634:SF91">
    <property type="entry name" value="AN1-TYPE DOMAIN-CONTAINING PROTEIN"/>
    <property type="match status" value="1"/>
</dbReference>
<dbReference type="OMA" id="PETLNMC"/>
<dbReference type="GO" id="GO:0003677">
    <property type="term" value="F:DNA binding"/>
    <property type="evidence" value="ECO:0007669"/>
    <property type="project" value="InterPro"/>
</dbReference>
<dbReference type="Gene3D" id="1.20.5.4770">
    <property type="match status" value="1"/>
</dbReference>
<dbReference type="SMART" id="SM00154">
    <property type="entry name" value="ZnF_AN1"/>
    <property type="match status" value="1"/>
</dbReference>
<keyword evidence="5" id="KW-0346">Stress response</keyword>
<keyword evidence="10" id="KW-1185">Reference proteome</keyword>
<dbReference type="PANTHER" id="PTHR10634">
    <property type="entry name" value="AN1-TYPE ZINC FINGER PROTEIN"/>
    <property type="match status" value="1"/>
</dbReference>
<keyword evidence="4" id="KW-0862">Zinc</keyword>
<dbReference type="InterPro" id="IPR002653">
    <property type="entry name" value="Znf_A20"/>
</dbReference>
<dbReference type="AlphaFoldDB" id="A0A4V6D6R8"/>
<dbReference type="InterPro" id="IPR000058">
    <property type="entry name" value="Znf_AN1"/>
</dbReference>
<comment type="function">
    <text evidence="1">May be involved in environmental stress response.</text>
</comment>
<dbReference type="SUPFAM" id="SSF57716">
    <property type="entry name" value="Glucocorticoid receptor-like (DNA-binding domain)"/>
    <property type="match status" value="1"/>
</dbReference>
<evidence type="ECO:0000313" key="10">
    <source>
        <dbReference type="Proteomes" id="UP000298652"/>
    </source>
</evidence>
<protein>
    <recommendedName>
        <fullName evidence="11">AN1-type domain-containing protein</fullName>
    </recommendedName>
</protein>
<evidence type="ECO:0000256" key="5">
    <source>
        <dbReference type="ARBA" id="ARBA00023016"/>
    </source>
</evidence>
<dbReference type="InterPro" id="IPR050652">
    <property type="entry name" value="AN1_A20_ZnFinger"/>
</dbReference>
<sequence length="172" mass="17486">MSSFQQQENPRGPCPCAAGCSFFGSPETLNMCSVCYKKHCLAAEPGANSAAAASRSAVAAAPAGTTASSSTAANPVADVSFFAPAAGVAEAAVVPPSSVSPGAAKKAQPTRCAACYKKVGLTGFVCRCKKTFCGSHRYAEEHGCSFDYKGAGREAIARNNPLVKGEKLPGMI</sequence>
<dbReference type="PROSITE" id="PS51039">
    <property type="entry name" value="ZF_AN1"/>
    <property type="match status" value="1"/>
</dbReference>
<evidence type="ECO:0000259" key="7">
    <source>
        <dbReference type="PROSITE" id="PS51036"/>
    </source>
</evidence>
<keyword evidence="3 6" id="KW-0863">Zinc-finger</keyword>
<evidence type="ECO:0000256" key="2">
    <source>
        <dbReference type="ARBA" id="ARBA00022723"/>
    </source>
</evidence>
<organism evidence="9 10">
    <name type="scientific">Setaria viridis</name>
    <name type="common">Green bristlegrass</name>
    <name type="synonym">Setaria italica subsp. viridis</name>
    <dbReference type="NCBI Taxonomy" id="4556"/>
    <lineage>
        <taxon>Eukaryota</taxon>
        <taxon>Viridiplantae</taxon>
        <taxon>Streptophyta</taxon>
        <taxon>Embryophyta</taxon>
        <taxon>Tracheophyta</taxon>
        <taxon>Spermatophyta</taxon>
        <taxon>Magnoliopsida</taxon>
        <taxon>Liliopsida</taxon>
        <taxon>Poales</taxon>
        <taxon>Poaceae</taxon>
        <taxon>PACMAD clade</taxon>
        <taxon>Panicoideae</taxon>
        <taxon>Panicodae</taxon>
        <taxon>Paniceae</taxon>
        <taxon>Cenchrinae</taxon>
        <taxon>Setaria</taxon>
    </lineage>
</organism>
<evidence type="ECO:0000313" key="9">
    <source>
        <dbReference type="EMBL" id="TKW15476.1"/>
    </source>
</evidence>
<dbReference type="FunFam" id="4.10.1110.10:FF:000001">
    <property type="entry name" value="Zinc finger AN1-type containing 6"/>
    <property type="match status" value="1"/>
</dbReference>
<dbReference type="EMBL" id="CM016556">
    <property type="protein sequence ID" value="TKW15476.1"/>
    <property type="molecule type" value="Genomic_DNA"/>
</dbReference>
<dbReference type="SMART" id="SM00259">
    <property type="entry name" value="ZnF_A20"/>
    <property type="match status" value="1"/>
</dbReference>
<evidence type="ECO:0000256" key="6">
    <source>
        <dbReference type="PROSITE-ProRule" id="PRU00449"/>
    </source>
</evidence>
<feature type="domain" description="AN1-type" evidence="8">
    <location>
        <begin position="106"/>
        <end position="152"/>
    </location>
</feature>
<dbReference type="GO" id="GO:0008270">
    <property type="term" value="F:zinc ion binding"/>
    <property type="evidence" value="ECO:0007669"/>
    <property type="project" value="UniProtKB-KW"/>
</dbReference>
<gene>
    <name evidence="9" type="ORF">SEVIR_5G239200v2</name>
</gene>
<evidence type="ECO:0000256" key="1">
    <source>
        <dbReference type="ARBA" id="ARBA00003732"/>
    </source>
</evidence>
<dbReference type="InterPro" id="IPR035896">
    <property type="entry name" value="AN1-like_Znf"/>
</dbReference>
<proteinExistence type="predicted"/>
<evidence type="ECO:0000259" key="8">
    <source>
        <dbReference type="PROSITE" id="PS51039"/>
    </source>
</evidence>
<evidence type="ECO:0008006" key="11">
    <source>
        <dbReference type="Google" id="ProtNLM"/>
    </source>
</evidence>
<dbReference type="Proteomes" id="UP000298652">
    <property type="component" value="Chromosome 5"/>
</dbReference>
<evidence type="ECO:0000256" key="4">
    <source>
        <dbReference type="ARBA" id="ARBA00022833"/>
    </source>
</evidence>
<dbReference type="Gene3D" id="4.10.1110.10">
    <property type="entry name" value="AN1-like Zinc finger"/>
    <property type="match status" value="1"/>
</dbReference>
<name>A0A4V6D6R8_SETVI</name>
<accession>A0A4V6D6R8</accession>
<reference evidence="9" key="1">
    <citation type="submission" date="2019-03" db="EMBL/GenBank/DDBJ databases">
        <title>WGS assembly of Setaria viridis.</title>
        <authorList>
            <person name="Huang P."/>
            <person name="Jenkins J."/>
            <person name="Grimwood J."/>
            <person name="Barry K."/>
            <person name="Healey A."/>
            <person name="Mamidi S."/>
            <person name="Sreedasyam A."/>
            <person name="Shu S."/>
            <person name="Feldman M."/>
            <person name="Wu J."/>
            <person name="Yu Y."/>
            <person name="Chen C."/>
            <person name="Johnson J."/>
            <person name="Rokhsar D."/>
            <person name="Baxter I."/>
            <person name="Schmutz J."/>
            <person name="Brutnell T."/>
            <person name="Kellogg E."/>
        </authorList>
    </citation>
    <scope>NUCLEOTIDE SEQUENCE [LARGE SCALE GENOMIC DNA]</scope>
</reference>
<dbReference type="Pfam" id="PF01428">
    <property type="entry name" value="zf-AN1"/>
    <property type="match status" value="1"/>
</dbReference>
<dbReference type="PROSITE" id="PS51036">
    <property type="entry name" value="ZF_A20"/>
    <property type="match status" value="1"/>
</dbReference>
<dbReference type="SUPFAM" id="SSF118310">
    <property type="entry name" value="AN1-like Zinc finger"/>
    <property type="match status" value="1"/>
</dbReference>
<dbReference type="Pfam" id="PF01754">
    <property type="entry name" value="zf-A20"/>
    <property type="match status" value="1"/>
</dbReference>
<evidence type="ECO:0000256" key="3">
    <source>
        <dbReference type="ARBA" id="ARBA00022771"/>
    </source>
</evidence>